<dbReference type="KEGG" id="nml:Namu_4645"/>
<feature type="compositionally biased region" description="Basic and acidic residues" evidence="1">
    <location>
        <begin position="71"/>
        <end position="86"/>
    </location>
</feature>
<dbReference type="eggNOG" id="COG2331">
    <property type="taxonomic scope" value="Bacteria"/>
</dbReference>
<dbReference type="PANTHER" id="PTHR34404:SF2">
    <property type="entry name" value="CONSERVED SERINE RICH PROTEIN"/>
    <property type="match status" value="1"/>
</dbReference>
<sequence>MPTYQYACTECGHRFEAVQAFTDDSLTTCPVCSGQLRKVYGSVGVVFKGSGFYRTDSRNGKTATAPPASGDKADKPAAAKADKPAAKSDSSSGGSSDSGSSSKPAASTSSSSSTAKAAS</sequence>
<organism evidence="3 4">
    <name type="scientific">Nakamurella multipartita (strain ATCC 700099 / DSM 44233 / CIP 104796 / JCM 9543 / NBRC 105858 / Y-104)</name>
    <name type="common">Microsphaera multipartita</name>
    <dbReference type="NCBI Taxonomy" id="479431"/>
    <lineage>
        <taxon>Bacteria</taxon>
        <taxon>Bacillati</taxon>
        <taxon>Actinomycetota</taxon>
        <taxon>Actinomycetes</taxon>
        <taxon>Nakamurellales</taxon>
        <taxon>Nakamurellaceae</taxon>
        <taxon>Nakamurella</taxon>
    </lineage>
</organism>
<feature type="domain" description="Putative regulatory protein FmdB zinc ribbon" evidence="2">
    <location>
        <begin position="1"/>
        <end position="41"/>
    </location>
</feature>
<keyword evidence="4" id="KW-1185">Reference proteome</keyword>
<feature type="region of interest" description="Disordered" evidence="1">
    <location>
        <begin position="51"/>
        <end position="119"/>
    </location>
</feature>
<dbReference type="EMBL" id="CP001737">
    <property type="protein sequence ID" value="ACV80922.1"/>
    <property type="molecule type" value="Genomic_DNA"/>
</dbReference>
<dbReference type="STRING" id="479431.Namu_4645"/>
<dbReference type="InterPro" id="IPR013429">
    <property type="entry name" value="Regulatory_FmdB_Zinc_ribbon"/>
</dbReference>
<feature type="compositionally biased region" description="Low complexity" evidence="1">
    <location>
        <begin position="87"/>
        <end position="119"/>
    </location>
</feature>
<gene>
    <name evidence="3" type="ordered locus">Namu_4645</name>
</gene>
<evidence type="ECO:0000259" key="2">
    <source>
        <dbReference type="SMART" id="SM00834"/>
    </source>
</evidence>
<dbReference type="NCBIfam" id="TIGR02605">
    <property type="entry name" value="CxxC_CxxC_SSSS"/>
    <property type="match status" value="1"/>
</dbReference>
<dbReference type="SMART" id="SM00834">
    <property type="entry name" value="CxxC_CXXC_SSSS"/>
    <property type="match status" value="1"/>
</dbReference>
<reference evidence="3 4" key="2">
    <citation type="journal article" date="2010" name="Stand. Genomic Sci.">
        <title>Complete genome sequence of Nakamurella multipartita type strain (Y-104).</title>
        <authorList>
            <person name="Tice H."/>
            <person name="Mayilraj S."/>
            <person name="Sims D."/>
            <person name="Lapidus A."/>
            <person name="Nolan M."/>
            <person name="Lucas S."/>
            <person name="Glavina Del Rio T."/>
            <person name="Copeland A."/>
            <person name="Cheng J.F."/>
            <person name="Meincke L."/>
            <person name="Bruce D."/>
            <person name="Goodwin L."/>
            <person name="Pitluck S."/>
            <person name="Ivanova N."/>
            <person name="Mavromatis K."/>
            <person name="Ovchinnikova G."/>
            <person name="Pati A."/>
            <person name="Chen A."/>
            <person name="Palaniappan K."/>
            <person name="Land M."/>
            <person name="Hauser L."/>
            <person name="Chang Y.J."/>
            <person name="Jeffries C.D."/>
            <person name="Detter J.C."/>
            <person name="Brettin T."/>
            <person name="Rohde M."/>
            <person name="Goker M."/>
            <person name="Bristow J."/>
            <person name="Eisen J.A."/>
            <person name="Markowitz V."/>
            <person name="Hugenholtz P."/>
            <person name="Kyrpides N.C."/>
            <person name="Klenk H.P."/>
            <person name="Chen F."/>
        </authorList>
    </citation>
    <scope>NUCLEOTIDE SEQUENCE [LARGE SCALE GENOMIC DNA]</scope>
    <source>
        <strain evidence="4">ATCC 700099 / DSM 44233 / CIP 104796 / JCM 9543 / NBRC 105858 / Y-104</strain>
    </source>
</reference>
<dbReference type="InParanoid" id="C8X7R9"/>
<dbReference type="Pfam" id="PF09723">
    <property type="entry name" value="Zn_ribbon_8"/>
    <property type="match status" value="1"/>
</dbReference>
<proteinExistence type="predicted"/>
<evidence type="ECO:0000256" key="1">
    <source>
        <dbReference type="SAM" id="MobiDB-lite"/>
    </source>
</evidence>
<dbReference type="PANTHER" id="PTHR34404">
    <property type="entry name" value="REGULATORY PROTEIN, FMDB FAMILY"/>
    <property type="match status" value="1"/>
</dbReference>
<protein>
    <submittedName>
        <fullName evidence="3">Regulatory protein, FmdB family</fullName>
    </submittedName>
</protein>
<dbReference type="OrthoDB" id="9813321at2"/>
<dbReference type="HOGENOM" id="CLU_136025_1_1_11"/>
<evidence type="ECO:0000313" key="3">
    <source>
        <dbReference type="EMBL" id="ACV80922.1"/>
    </source>
</evidence>
<evidence type="ECO:0000313" key="4">
    <source>
        <dbReference type="Proteomes" id="UP000002218"/>
    </source>
</evidence>
<dbReference type="Proteomes" id="UP000002218">
    <property type="component" value="Chromosome"/>
</dbReference>
<dbReference type="AlphaFoldDB" id="C8X7R9"/>
<reference evidence="4" key="1">
    <citation type="submission" date="2009-09" db="EMBL/GenBank/DDBJ databases">
        <title>The complete genome of Nakamurella multipartita DSM 44233.</title>
        <authorList>
            <consortium name="US DOE Joint Genome Institute (JGI-PGF)"/>
            <person name="Lucas S."/>
            <person name="Copeland A."/>
            <person name="Lapidus A."/>
            <person name="Glavina del Rio T."/>
            <person name="Dalin E."/>
            <person name="Tice H."/>
            <person name="Bruce D."/>
            <person name="Goodwin L."/>
            <person name="Pitluck S."/>
            <person name="Kyrpides N."/>
            <person name="Mavromatis K."/>
            <person name="Ivanova N."/>
            <person name="Ovchinnikova G."/>
            <person name="Sims D."/>
            <person name="Meincke L."/>
            <person name="Brettin T."/>
            <person name="Detter J.C."/>
            <person name="Han C."/>
            <person name="Larimer F."/>
            <person name="Land M."/>
            <person name="Hauser L."/>
            <person name="Markowitz V."/>
            <person name="Cheng J.-F."/>
            <person name="Hugenholtz P."/>
            <person name="Woyke T."/>
            <person name="Wu D."/>
            <person name="Klenk H.-P."/>
            <person name="Eisen J.A."/>
        </authorList>
    </citation>
    <scope>NUCLEOTIDE SEQUENCE [LARGE SCALE GENOMIC DNA]</scope>
    <source>
        <strain evidence="4">ATCC 700099 / DSM 44233 / CIP 104796 / JCM 9543 / NBRC 105858 / Y-104</strain>
    </source>
</reference>
<name>C8X7R9_NAKMY</name>
<accession>C8X7R9</accession>
<dbReference type="RefSeq" id="WP_015749736.1">
    <property type="nucleotide sequence ID" value="NC_013235.1"/>
</dbReference>